<protein>
    <submittedName>
        <fullName evidence="1">Uncharacterized protein</fullName>
    </submittedName>
</protein>
<dbReference type="EMBL" id="LAZR01025137">
    <property type="protein sequence ID" value="KKL72867.1"/>
    <property type="molecule type" value="Genomic_DNA"/>
</dbReference>
<dbReference type="AlphaFoldDB" id="A0A0F9HCP4"/>
<gene>
    <name evidence="1" type="ORF">LCGC14_2080640</name>
</gene>
<reference evidence="1" key="1">
    <citation type="journal article" date="2015" name="Nature">
        <title>Complex archaea that bridge the gap between prokaryotes and eukaryotes.</title>
        <authorList>
            <person name="Spang A."/>
            <person name="Saw J.H."/>
            <person name="Jorgensen S.L."/>
            <person name="Zaremba-Niedzwiedzka K."/>
            <person name="Martijn J."/>
            <person name="Lind A.E."/>
            <person name="van Eijk R."/>
            <person name="Schleper C."/>
            <person name="Guy L."/>
            <person name="Ettema T.J."/>
        </authorList>
    </citation>
    <scope>NUCLEOTIDE SEQUENCE</scope>
</reference>
<evidence type="ECO:0000313" key="1">
    <source>
        <dbReference type="EMBL" id="KKL72867.1"/>
    </source>
</evidence>
<accession>A0A0F9HCP4</accession>
<name>A0A0F9HCP4_9ZZZZ</name>
<comment type="caution">
    <text evidence="1">The sequence shown here is derived from an EMBL/GenBank/DDBJ whole genome shotgun (WGS) entry which is preliminary data.</text>
</comment>
<proteinExistence type="predicted"/>
<organism evidence="1">
    <name type="scientific">marine sediment metagenome</name>
    <dbReference type="NCBI Taxonomy" id="412755"/>
    <lineage>
        <taxon>unclassified sequences</taxon>
        <taxon>metagenomes</taxon>
        <taxon>ecological metagenomes</taxon>
    </lineage>
</organism>
<sequence length="196" mass="22372">MKNNEANYIAYCAEKAKEVQDCLKLLEEISSAFDEEAGRDRVLEYCRNNAVPEESIWYYLACYRERGDFTPVDSPGLLFQTDDQLLREKILTLIPQLPQGAQSEVKKLLSLISNLLDRITYLCDRTISSFLETAKGMSSPFPSHLSVYSADQLVQKIGDEFDALCNSVMINTIKVIDNSYEEWLQEKALQVDLPRV</sequence>